<protein>
    <submittedName>
        <fullName evidence="2">Glycosyltransferase</fullName>
    </submittedName>
</protein>
<dbReference type="InterPro" id="IPR059123">
    <property type="entry name" value="StrF_dom"/>
</dbReference>
<feature type="domain" description="Streptomycin biosynthesis protein StrF" evidence="1">
    <location>
        <begin position="19"/>
        <end position="198"/>
    </location>
</feature>
<name>A0ABW6D6H9_9BACT</name>
<dbReference type="Gene3D" id="3.90.550.10">
    <property type="entry name" value="Spore Coat Polysaccharide Biosynthesis Protein SpsA, Chain A"/>
    <property type="match status" value="1"/>
</dbReference>
<organism evidence="2 3">
    <name type="scientific">Aquirufa originis</name>
    <dbReference type="NCBI Taxonomy" id="3096514"/>
    <lineage>
        <taxon>Bacteria</taxon>
        <taxon>Pseudomonadati</taxon>
        <taxon>Bacteroidota</taxon>
        <taxon>Cytophagia</taxon>
        <taxon>Cytophagales</taxon>
        <taxon>Flectobacillaceae</taxon>
        <taxon>Aquirufa</taxon>
    </lineage>
</organism>
<evidence type="ECO:0000313" key="3">
    <source>
        <dbReference type="Proteomes" id="UP001598112"/>
    </source>
</evidence>
<reference evidence="2 3" key="1">
    <citation type="submission" date="2024-03" db="EMBL/GenBank/DDBJ databases">
        <title>Aquirufa genome sequencing.</title>
        <authorList>
            <person name="Pitt A."/>
            <person name="Hahn M.W."/>
        </authorList>
    </citation>
    <scope>NUCLEOTIDE SEQUENCE [LARGE SCALE GENOMIC DNA]</scope>
    <source>
        <strain evidence="2 3">KTFRIE-69F</strain>
    </source>
</reference>
<dbReference type="Proteomes" id="UP001598112">
    <property type="component" value="Unassembled WGS sequence"/>
</dbReference>
<sequence length="260" mass="29047">MRKSNDGLTIFKRISMLSIVICSKNKELCDQLVANINQTIGIPFELEIISGAESITQAYETGLKKSSGELCLFLHEDVIFHTQDWGKTLLGHFNSDSTIGLIGVAGAKIHTFIPSAWWDCSENEKVIRILQHKPGGQTEDQNQGFEAGKLVEVAVIDGVFMALRKEVGAHFDQTLKGFHGYDLDISLAVQENGYKVAVIQDVVLEHFSLGNLQLGWLTALLQVHRKYKHILPLAKGDAESSLLQEIRNLVQLFKHYIKLH</sequence>
<dbReference type="RefSeq" id="WP_377978896.1">
    <property type="nucleotide sequence ID" value="NZ_JBBKXY010000002.1"/>
</dbReference>
<dbReference type="Pfam" id="PF13712">
    <property type="entry name" value="Glyco_tranf_2_5"/>
    <property type="match status" value="1"/>
</dbReference>
<proteinExistence type="predicted"/>
<accession>A0ABW6D6H9</accession>
<evidence type="ECO:0000259" key="1">
    <source>
        <dbReference type="Pfam" id="PF13712"/>
    </source>
</evidence>
<comment type="caution">
    <text evidence="2">The sequence shown here is derived from an EMBL/GenBank/DDBJ whole genome shotgun (WGS) entry which is preliminary data.</text>
</comment>
<dbReference type="SUPFAM" id="SSF53448">
    <property type="entry name" value="Nucleotide-diphospho-sugar transferases"/>
    <property type="match status" value="1"/>
</dbReference>
<dbReference type="EMBL" id="JBBKXY010000002">
    <property type="protein sequence ID" value="MFD3293630.1"/>
    <property type="molecule type" value="Genomic_DNA"/>
</dbReference>
<evidence type="ECO:0000313" key="2">
    <source>
        <dbReference type="EMBL" id="MFD3293630.1"/>
    </source>
</evidence>
<gene>
    <name evidence="2" type="ORF">SKC35_08015</name>
</gene>
<keyword evidence="3" id="KW-1185">Reference proteome</keyword>
<dbReference type="InterPro" id="IPR029044">
    <property type="entry name" value="Nucleotide-diphossugar_trans"/>
</dbReference>